<comment type="caution">
    <text evidence="1">The sequence shown here is derived from an EMBL/GenBank/DDBJ whole genome shotgun (WGS) entry which is preliminary data.</text>
</comment>
<accession>A0A6G1BW63</accession>
<keyword evidence="2" id="KW-1185">Reference proteome</keyword>
<evidence type="ECO:0000313" key="1">
    <source>
        <dbReference type="EMBL" id="KAF0891603.1"/>
    </source>
</evidence>
<sequence>MDALLMKQGRTRKEGARAGRNPTWEIALALSACCAGRNRAREIRAGGRRETREEIDEIPAAAPLFFLRDEFLPAHPGVAAPLIPARRIPSSGDWSPLSAARLKLASRRLIGAQPPPLICLVASRLVRVAFPPAFSSNLPSRWAPAS</sequence>
<reference evidence="1 2" key="1">
    <citation type="submission" date="2019-11" db="EMBL/GenBank/DDBJ databases">
        <title>Whole genome sequence of Oryza granulata.</title>
        <authorList>
            <person name="Li W."/>
        </authorList>
    </citation>
    <scope>NUCLEOTIDE SEQUENCE [LARGE SCALE GENOMIC DNA]</scope>
    <source>
        <strain evidence="2">cv. Menghai</strain>
        <tissue evidence="1">Leaf</tissue>
    </source>
</reference>
<gene>
    <name evidence="1" type="ORF">E2562_010592</name>
</gene>
<evidence type="ECO:0000313" key="2">
    <source>
        <dbReference type="Proteomes" id="UP000479710"/>
    </source>
</evidence>
<organism evidence="1 2">
    <name type="scientific">Oryza meyeriana var. granulata</name>
    <dbReference type="NCBI Taxonomy" id="110450"/>
    <lineage>
        <taxon>Eukaryota</taxon>
        <taxon>Viridiplantae</taxon>
        <taxon>Streptophyta</taxon>
        <taxon>Embryophyta</taxon>
        <taxon>Tracheophyta</taxon>
        <taxon>Spermatophyta</taxon>
        <taxon>Magnoliopsida</taxon>
        <taxon>Liliopsida</taxon>
        <taxon>Poales</taxon>
        <taxon>Poaceae</taxon>
        <taxon>BOP clade</taxon>
        <taxon>Oryzoideae</taxon>
        <taxon>Oryzeae</taxon>
        <taxon>Oryzinae</taxon>
        <taxon>Oryza</taxon>
        <taxon>Oryza meyeriana</taxon>
    </lineage>
</organism>
<dbReference type="EMBL" id="SPHZ02000011">
    <property type="protein sequence ID" value="KAF0891603.1"/>
    <property type="molecule type" value="Genomic_DNA"/>
</dbReference>
<dbReference type="AlphaFoldDB" id="A0A6G1BW63"/>
<protein>
    <submittedName>
        <fullName evidence="1">Uncharacterized protein</fullName>
    </submittedName>
</protein>
<name>A0A6G1BW63_9ORYZ</name>
<dbReference type="Proteomes" id="UP000479710">
    <property type="component" value="Unassembled WGS sequence"/>
</dbReference>
<proteinExistence type="predicted"/>